<dbReference type="RefSeq" id="WP_159671072.1">
    <property type="nucleotide sequence ID" value="NZ_JACMHY010000021.1"/>
</dbReference>
<feature type="compositionally biased region" description="Basic and acidic residues" evidence="1">
    <location>
        <begin position="92"/>
        <end position="101"/>
    </location>
</feature>
<protein>
    <recommendedName>
        <fullName evidence="5">Secreted protein</fullName>
    </recommendedName>
</protein>
<keyword evidence="2" id="KW-0472">Membrane</keyword>
<dbReference type="AlphaFoldDB" id="A0A7X1I7E6"/>
<keyword evidence="4" id="KW-1185">Reference proteome</keyword>
<evidence type="ECO:0008006" key="5">
    <source>
        <dbReference type="Google" id="ProtNLM"/>
    </source>
</evidence>
<feature type="region of interest" description="Disordered" evidence="1">
    <location>
        <begin position="92"/>
        <end position="122"/>
    </location>
</feature>
<evidence type="ECO:0000256" key="1">
    <source>
        <dbReference type="SAM" id="MobiDB-lite"/>
    </source>
</evidence>
<comment type="caution">
    <text evidence="3">The sequence shown here is derived from an EMBL/GenBank/DDBJ whole genome shotgun (WGS) entry which is preliminary data.</text>
</comment>
<evidence type="ECO:0000313" key="3">
    <source>
        <dbReference type="EMBL" id="MBC2869706.1"/>
    </source>
</evidence>
<keyword evidence="2" id="KW-0812">Transmembrane</keyword>
<evidence type="ECO:0000256" key="2">
    <source>
        <dbReference type="SAM" id="Phobius"/>
    </source>
</evidence>
<organism evidence="3 4">
    <name type="scientific">Streptomyces mexicanus</name>
    <dbReference type="NCBI Taxonomy" id="178566"/>
    <lineage>
        <taxon>Bacteria</taxon>
        <taxon>Bacillati</taxon>
        <taxon>Actinomycetota</taxon>
        <taxon>Actinomycetes</taxon>
        <taxon>Kitasatosporales</taxon>
        <taxon>Streptomycetaceae</taxon>
        <taxon>Streptomyces</taxon>
    </lineage>
</organism>
<dbReference type="InterPro" id="IPR045513">
    <property type="entry name" value="DUF6479"/>
</dbReference>
<dbReference type="EMBL" id="JACMHY010000021">
    <property type="protein sequence ID" value="MBC2869706.1"/>
    <property type="molecule type" value="Genomic_DNA"/>
</dbReference>
<dbReference type="Proteomes" id="UP000517694">
    <property type="component" value="Unassembled WGS sequence"/>
</dbReference>
<sequence>MVTASNVVLALEPHAWGTLGAFIGGLIVVVGGLVWAVGMGIGVMRREPDRPEPQEQPHLPVTGAVEEISEMREPDEVHCDDGERLMPYEIHRAGTRRSEQQHRHRWAPGGSGSFGSGGPGRT</sequence>
<accession>A0A7X1I7E6</accession>
<dbReference type="Pfam" id="PF20087">
    <property type="entry name" value="DUF6479"/>
    <property type="match status" value="1"/>
</dbReference>
<feature type="compositionally biased region" description="Gly residues" evidence="1">
    <location>
        <begin position="109"/>
        <end position="122"/>
    </location>
</feature>
<proteinExistence type="predicted"/>
<evidence type="ECO:0000313" key="4">
    <source>
        <dbReference type="Proteomes" id="UP000517694"/>
    </source>
</evidence>
<keyword evidence="2" id="KW-1133">Transmembrane helix</keyword>
<feature type="transmembrane region" description="Helical" evidence="2">
    <location>
        <begin position="20"/>
        <end position="44"/>
    </location>
</feature>
<name>A0A7X1I7E6_9ACTN</name>
<gene>
    <name evidence="3" type="ORF">H1R13_33580</name>
</gene>
<reference evidence="3 4" key="1">
    <citation type="submission" date="2020-08" db="EMBL/GenBank/DDBJ databases">
        <title>Whole-Genome Sequence of French Clinical Streptomyces mexicanus Strain Q0842.</title>
        <authorList>
            <person name="Boxberger M."/>
            <person name="La Scola B."/>
        </authorList>
    </citation>
    <scope>NUCLEOTIDE SEQUENCE [LARGE SCALE GENOMIC DNA]</scope>
    <source>
        <strain evidence="3 4">Marseille-Q0842</strain>
    </source>
</reference>
<dbReference type="OrthoDB" id="4330154at2"/>